<evidence type="ECO:0000313" key="1">
    <source>
        <dbReference type="EMBL" id="OIQ77098.1"/>
    </source>
</evidence>
<dbReference type="AlphaFoldDB" id="A0A1J5Q194"/>
<dbReference type="EMBL" id="MLJW01001695">
    <property type="protein sequence ID" value="OIQ77098.1"/>
    <property type="molecule type" value="Genomic_DNA"/>
</dbReference>
<comment type="caution">
    <text evidence="1">The sequence shown here is derived from an EMBL/GenBank/DDBJ whole genome shotgun (WGS) entry which is preliminary data.</text>
</comment>
<organism evidence="1">
    <name type="scientific">mine drainage metagenome</name>
    <dbReference type="NCBI Taxonomy" id="410659"/>
    <lineage>
        <taxon>unclassified sequences</taxon>
        <taxon>metagenomes</taxon>
        <taxon>ecological metagenomes</taxon>
    </lineage>
</organism>
<proteinExistence type="predicted"/>
<sequence length="264" mass="27638">MWIPDMPNVPPQNVPVMIAQANQAQAIGATGIRTLGVCAPVSSNINSADDNVISPLKSAQDYFGLFENRTVTGPATTTIVQQPAHGVLRLVTEADRGTLFSSDADLNPADPGYVYLPDSNYVGKDSGTVQVDFGNGLKVNVKYYFQAIDHPLGNTGFQNACKKTGLYWKISSTLAPNGTSTITSVDYLPSLATAATPVTNTITLDSILGTSLASSLDANTSGVTLNIANLPNAAVGQTTGTAITLDTNAAGYGWFVDTTPVPFY</sequence>
<reference evidence="1" key="1">
    <citation type="submission" date="2016-10" db="EMBL/GenBank/DDBJ databases">
        <title>Sequence of Gallionella enrichment culture.</title>
        <authorList>
            <person name="Poehlein A."/>
            <person name="Muehling M."/>
            <person name="Daniel R."/>
        </authorList>
    </citation>
    <scope>NUCLEOTIDE SEQUENCE</scope>
</reference>
<protein>
    <submittedName>
        <fullName evidence="1">Uncharacterized protein</fullName>
    </submittedName>
</protein>
<accession>A0A1J5Q194</accession>
<name>A0A1J5Q194_9ZZZZ</name>
<gene>
    <name evidence="1" type="ORF">GALL_412100</name>
</gene>